<dbReference type="PROSITE" id="PS52035">
    <property type="entry name" value="PEPTIDASE_M14"/>
    <property type="match status" value="1"/>
</dbReference>
<dbReference type="GO" id="GO:0008270">
    <property type="term" value="F:zinc ion binding"/>
    <property type="evidence" value="ECO:0007669"/>
    <property type="project" value="InterPro"/>
</dbReference>
<comment type="similarity">
    <text evidence="2 3">Belongs to the peptidase M14 family.</text>
</comment>
<dbReference type="GO" id="GO:0004181">
    <property type="term" value="F:metallocarboxypeptidase activity"/>
    <property type="evidence" value="ECO:0007669"/>
    <property type="project" value="InterPro"/>
</dbReference>
<dbReference type="PANTHER" id="PTHR12756">
    <property type="entry name" value="CYTOSOLIC CARBOXYPEPTIDASE"/>
    <property type="match status" value="1"/>
</dbReference>
<reference evidence="6" key="1">
    <citation type="submission" date="2022-11" db="UniProtKB">
        <authorList>
            <consortium name="WormBaseParasite"/>
        </authorList>
    </citation>
    <scope>IDENTIFICATION</scope>
</reference>
<dbReference type="OMA" id="LRLWFNF"/>
<keyword evidence="5" id="KW-1185">Reference proteome</keyword>
<dbReference type="SUPFAM" id="SSF53187">
    <property type="entry name" value="Zn-dependent exopeptidases"/>
    <property type="match status" value="1"/>
</dbReference>
<comment type="cofactor">
    <cofactor evidence="1">
        <name>Zn(2+)</name>
        <dbReference type="ChEBI" id="CHEBI:29105"/>
    </cofactor>
</comment>
<feature type="active site" description="Proton donor/acceptor" evidence="3">
    <location>
        <position position="312"/>
    </location>
</feature>
<sequence length="407" mass="47446">MATKLKSTITSDSRCTNVYQDHLLPLTKHAIFFRRRMPRHCIKYRRSDRHNGNRILTFKCSFPEARNLHHFAFNYPFTHSDLNDYLTRIQNKNFMHFCRTCIGYTAKKKSIDLLTITDWSNCHDFRNKKTICLTARVHPGESPASYVCQGFLDFITNELDQKASHLREKYAFQVIPMLNPDGVDIGNHRSNFLGYDLNRQWLNPDPDIHPTIFAAKRAFTRLAENTVVRSRVEIFIDVHAHCQQLNSFLYANYLSEESKNKKQMVLPILLSQFTEDYNLDQSRFSSNPTKDGTARQALQELFGAESLCYTLEVSVLGYEAKTKNKSVIFYDRDSYRRIGKNLALAIYRYSLLTAFDVENLLENYSLVAGNFDAFRVECHNSTYVLKQENAQEEISDEWDNQRRSAKS</sequence>
<dbReference type="Gene3D" id="3.40.630.10">
    <property type="entry name" value="Zn peptidases"/>
    <property type="match status" value="1"/>
</dbReference>
<evidence type="ECO:0000313" key="5">
    <source>
        <dbReference type="Proteomes" id="UP000887565"/>
    </source>
</evidence>
<dbReference type="GO" id="GO:0006508">
    <property type="term" value="P:proteolysis"/>
    <property type="evidence" value="ECO:0007669"/>
    <property type="project" value="InterPro"/>
</dbReference>
<dbReference type="Proteomes" id="UP000887565">
    <property type="component" value="Unplaced"/>
</dbReference>
<feature type="domain" description="Peptidase M14" evidence="4">
    <location>
        <begin position="75"/>
        <end position="333"/>
    </location>
</feature>
<accession>A0A915KME4</accession>
<organism evidence="5 6">
    <name type="scientific">Romanomermis culicivorax</name>
    <name type="common">Nematode worm</name>
    <dbReference type="NCBI Taxonomy" id="13658"/>
    <lineage>
        <taxon>Eukaryota</taxon>
        <taxon>Metazoa</taxon>
        <taxon>Ecdysozoa</taxon>
        <taxon>Nematoda</taxon>
        <taxon>Enoplea</taxon>
        <taxon>Dorylaimia</taxon>
        <taxon>Mermithida</taxon>
        <taxon>Mermithoidea</taxon>
        <taxon>Mermithidae</taxon>
        <taxon>Romanomermis</taxon>
    </lineage>
</organism>
<evidence type="ECO:0000313" key="6">
    <source>
        <dbReference type="WBParaSite" id="nRc.2.0.1.t39214-RA"/>
    </source>
</evidence>
<dbReference type="WBParaSite" id="nRc.2.0.1.t39214-RA">
    <property type="protein sequence ID" value="nRc.2.0.1.t39214-RA"/>
    <property type="gene ID" value="nRc.2.0.1.g39214"/>
</dbReference>
<name>A0A915KME4_ROMCU</name>
<dbReference type="Pfam" id="PF00246">
    <property type="entry name" value="Peptidase_M14"/>
    <property type="match status" value="1"/>
</dbReference>
<protein>
    <submittedName>
        <fullName evidence="6">Peptidase M14 carboxypeptidase A domain-containing protein</fullName>
    </submittedName>
</protein>
<evidence type="ECO:0000256" key="1">
    <source>
        <dbReference type="ARBA" id="ARBA00001947"/>
    </source>
</evidence>
<dbReference type="InterPro" id="IPR000834">
    <property type="entry name" value="Peptidase_M14"/>
</dbReference>
<proteinExistence type="inferred from homology"/>
<evidence type="ECO:0000259" key="4">
    <source>
        <dbReference type="PROSITE" id="PS52035"/>
    </source>
</evidence>
<evidence type="ECO:0000256" key="2">
    <source>
        <dbReference type="ARBA" id="ARBA00005988"/>
    </source>
</evidence>
<dbReference type="InterPro" id="IPR050821">
    <property type="entry name" value="Cytosolic_carboxypeptidase"/>
</dbReference>
<dbReference type="PANTHER" id="PTHR12756:SF9">
    <property type="entry name" value="CYTOSOLIC CARBOXYPEPTIDASE 6"/>
    <property type="match status" value="1"/>
</dbReference>
<dbReference type="AlphaFoldDB" id="A0A915KME4"/>
<evidence type="ECO:0000256" key="3">
    <source>
        <dbReference type="PROSITE-ProRule" id="PRU01379"/>
    </source>
</evidence>